<keyword evidence="3 6" id="KW-1133">Transmembrane helix</keyword>
<proteinExistence type="predicted"/>
<dbReference type="SUPFAM" id="SSF52096">
    <property type="entry name" value="ClpP/crotonase"/>
    <property type="match status" value="1"/>
</dbReference>
<sequence>MAAGLLVRLSALCLMAVGLAVSATVGHGQQDSGQRPLAVVAAIEGAIGPSTTRYVTNAIKAAGERDADILVLRLDTPGGLASSMREIISEILSSEVPVAGFVAPPGAHAASAGTYILYATGVAAMAPGTNLGAATPIQIGGGLPKLPGSDEPAEKDGEKSPPQNTDPKSAKAVNDAAALIRSLAEIHGRNVEWAEKAVREAASLTAAEALEINVIDLVAEDIPMLLNAVDGRVVTANGKKVTLTTRNATTETFEPGALTRLLAILSNPNVALILMMIGVYGLIFEFANPGSIGPGVIGVICLVLGLYALNQLPLDYTGLALVGLGVAFMVAEAVTPTFGVLGVGGLASFVIGAALLVDTDIPAYQVSWWVIAVMAGLSAAALIVLIGYLWRVHKRGLVDNVSQLAGIEAEILDWSGGEGHVWAEGERWHAKGKVPFKPGEMVRVSKLDGLTLIVDPLTGDNAAPATASPKRQGA</sequence>
<keyword evidence="4 6" id="KW-0472">Membrane</keyword>
<evidence type="ECO:0000256" key="1">
    <source>
        <dbReference type="ARBA" id="ARBA00004141"/>
    </source>
</evidence>
<evidence type="ECO:0000256" key="7">
    <source>
        <dbReference type="SAM" id="SignalP"/>
    </source>
</evidence>
<dbReference type="FunFam" id="3.90.226.10:FF:000089">
    <property type="entry name" value="Membrane-bound serine protease"/>
    <property type="match status" value="1"/>
</dbReference>
<dbReference type="RefSeq" id="WP_160775730.1">
    <property type="nucleotide sequence ID" value="NZ_WUMV01000003.1"/>
</dbReference>
<gene>
    <name evidence="11" type="ORF">GR183_11665</name>
</gene>
<dbReference type="GO" id="GO:0016020">
    <property type="term" value="C:membrane"/>
    <property type="evidence" value="ECO:0007669"/>
    <property type="project" value="UniProtKB-SubCell"/>
</dbReference>
<dbReference type="InterPro" id="IPR052165">
    <property type="entry name" value="Membrane_assoc_protease"/>
</dbReference>
<feature type="transmembrane region" description="Helical" evidence="6">
    <location>
        <begin position="261"/>
        <end position="283"/>
    </location>
</feature>
<evidence type="ECO:0000256" key="3">
    <source>
        <dbReference type="ARBA" id="ARBA00022989"/>
    </source>
</evidence>
<comment type="caution">
    <text evidence="11">The sequence shown here is derived from an EMBL/GenBank/DDBJ whole genome shotgun (WGS) entry which is preliminary data.</text>
</comment>
<dbReference type="InterPro" id="IPR002810">
    <property type="entry name" value="NfeD-like_C"/>
</dbReference>
<feature type="domain" description="NfeD integral membrane" evidence="9">
    <location>
        <begin position="269"/>
        <end position="385"/>
    </location>
</feature>
<evidence type="ECO:0000259" key="9">
    <source>
        <dbReference type="Pfam" id="PF24961"/>
    </source>
</evidence>
<dbReference type="InterPro" id="IPR012340">
    <property type="entry name" value="NA-bd_OB-fold"/>
</dbReference>
<dbReference type="PANTHER" id="PTHR33507:SF4">
    <property type="entry name" value="NODULATION COMPETITIVENESS PROTEIN NFED"/>
    <property type="match status" value="1"/>
</dbReference>
<dbReference type="EMBL" id="WUMV01000003">
    <property type="protein sequence ID" value="MXN65560.1"/>
    <property type="molecule type" value="Genomic_DNA"/>
</dbReference>
<dbReference type="AlphaFoldDB" id="A0A7X3LV29"/>
<dbReference type="PANTHER" id="PTHR33507">
    <property type="entry name" value="INNER MEMBRANE PROTEIN YBBJ"/>
    <property type="match status" value="1"/>
</dbReference>
<keyword evidence="12" id="KW-1185">Reference proteome</keyword>
<dbReference type="Gene3D" id="3.90.226.10">
    <property type="entry name" value="2-enoyl-CoA Hydratase, Chain A, domain 1"/>
    <property type="match status" value="1"/>
</dbReference>
<comment type="subcellular location">
    <subcellularLocation>
        <location evidence="1">Membrane</location>
        <topology evidence="1">Multi-pass membrane protein</topology>
    </subcellularLocation>
</comment>
<keyword evidence="7" id="KW-0732">Signal</keyword>
<name>A0A7X3LV29_9HYPH</name>
<dbReference type="Proteomes" id="UP000433101">
    <property type="component" value="Unassembled WGS sequence"/>
</dbReference>
<feature type="transmembrane region" description="Helical" evidence="6">
    <location>
        <begin position="290"/>
        <end position="308"/>
    </location>
</feature>
<reference evidence="11 12" key="1">
    <citation type="submission" date="2019-12" db="EMBL/GenBank/DDBJ databases">
        <authorList>
            <person name="Li M."/>
        </authorList>
    </citation>
    <scope>NUCLEOTIDE SEQUENCE [LARGE SCALE GENOMIC DNA]</scope>
    <source>
        <strain evidence="11 12">GBMRC 2046</strain>
    </source>
</reference>
<organism evidence="11 12">
    <name type="scientific">Stappia sediminis</name>
    <dbReference type="NCBI Taxonomy" id="2692190"/>
    <lineage>
        <taxon>Bacteria</taxon>
        <taxon>Pseudomonadati</taxon>
        <taxon>Pseudomonadota</taxon>
        <taxon>Alphaproteobacteria</taxon>
        <taxon>Hyphomicrobiales</taxon>
        <taxon>Stappiaceae</taxon>
        <taxon>Stappia</taxon>
    </lineage>
</organism>
<feature type="transmembrane region" description="Helical" evidence="6">
    <location>
        <begin position="338"/>
        <end position="356"/>
    </location>
</feature>
<keyword evidence="2 6" id="KW-0812">Transmembrane</keyword>
<evidence type="ECO:0000256" key="5">
    <source>
        <dbReference type="SAM" id="MobiDB-lite"/>
    </source>
</evidence>
<evidence type="ECO:0000313" key="11">
    <source>
        <dbReference type="EMBL" id="MXN65560.1"/>
    </source>
</evidence>
<dbReference type="Pfam" id="PF25145">
    <property type="entry name" value="NfeD1b_N"/>
    <property type="match status" value="1"/>
</dbReference>
<dbReference type="SUPFAM" id="SSF141322">
    <property type="entry name" value="NfeD domain-like"/>
    <property type="match status" value="1"/>
</dbReference>
<dbReference type="Gene3D" id="2.40.50.140">
    <property type="entry name" value="Nucleic acid-binding proteins"/>
    <property type="match status" value="1"/>
</dbReference>
<dbReference type="CDD" id="cd07020">
    <property type="entry name" value="Clp_protease_NfeD_1"/>
    <property type="match status" value="1"/>
</dbReference>
<feature type="domain" description="NfeD1b N-terminal" evidence="10">
    <location>
        <begin position="43"/>
        <end position="188"/>
    </location>
</feature>
<dbReference type="Pfam" id="PF01957">
    <property type="entry name" value="NfeD"/>
    <property type="match status" value="1"/>
</dbReference>
<evidence type="ECO:0000256" key="2">
    <source>
        <dbReference type="ARBA" id="ARBA00022692"/>
    </source>
</evidence>
<evidence type="ECO:0000259" key="8">
    <source>
        <dbReference type="Pfam" id="PF01957"/>
    </source>
</evidence>
<feature type="transmembrane region" description="Helical" evidence="6">
    <location>
        <begin position="314"/>
        <end position="331"/>
    </location>
</feature>
<evidence type="ECO:0000313" key="12">
    <source>
        <dbReference type="Proteomes" id="UP000433101"/>
    </source>
</evidence>
<feature type="signal peptide" evidence="7">
    <location>
        <begin position="1"/>
        <end position="23"/>
    </location>
</feature>
<dbReference type="InterPro" id="IPR056738">
    <property type="entry name" value="NfeD1b_N"/>
</dbReference>
<protein>
    <submittedName>
        <fullName evidence="11">Nodulation protein NfeD</fullName>
    </submittedName>
</protein>
<accession>A0A7X3LV29</accession>
<dbReference type="InterPro" id="IPR029045">
    <property type="entry name" value="ClpP/crotonase-like_dom_sf"/>
</dbReference>
<evidence type="ECO:0000256" key="6">
    <source>
        <dbReference type="SAM" id="Phobius"/>
    </source>
</evidence>
<feature type="domain" description="NfeD-like C-terminal" evidence="8">
    <location>
        <begin position="402"/>
        <end position="456"/>
    </location>
</feature>
<evidence type="ECO:0000256" key="4">
    <source>
        <dbReference type="ARBA" id="ARBA00023136"/>
    </source>
</evidence>
<dbReference type="InterPro" id="IPR056739">
    <property type="entry name" value="NfeD_membrane"/>
</dbReference>
<feature type="transmembrane region" description="Helical" evidence="6">
    <location>
        <begin position="368"/>
        <end position="390"/>
    </location>
</feature>
<feature type="chain" id="PRO_5030545160" evidence="7">
    <location>
        <begin position="24"/>
        <end position="474"/>
    </location>
</feature>
<dbReference type="Pfam" id="PF24961">
    <property type="entry name" value="NfeD_membrane"/>
    <property type="match status" value="1"/>
</dbReference>
<feature type="region of interest" description="Disordered" evidence="5">
    <location>
        <begin position="141"/>
        <end position="171"/>
    </location>
</feature>
<evidence type="ECO:0000259" key="10">
    <source>
        <dbReference type="Pfam" id="PF25145"/>
    </source>
</evidence>